<proteinExistence type="predicted"/>
<dbReference type="SUPFAM" id="SSF53254">
    <property type="entry name" value="Phosphoglycerate mutase-like"/>
    <property type="match status" value="1"/>
</dbReference>
<protein>
    <submittedName>
        <fullName evidence="2">Histidine phosphatase family protein</fullName>
    </submittedName>
</protein>
<dbReference type="Gene3D" id="3.40.50.1240">
    <property type="entry name" value="Phosphoglycerate mutase-like"/>
    <property type="match status" value="1"/>
</dbReference>
<keyword evidence="3" id="KW-1185">Reference proteome</keyword>
<dbReference type="Proteomes" id="UP000032568">
    <property type="component" value="Chromosome"/>
</dbReference>
<name>A0AAE9YTH9_9GAMM</name>
<dbReference type="InterPro" id="IPR013078">
    <property type="entry name" value="His_Pase_superF_clade-1"/>
</dbReference>
<evidence type="ECO:0000313" key="3">
    <source>
        <dbReference type="Proteomes" id="UP000032568"/>
    </source>
</evidence>
<keyword evidence="1" id="KW-0732">Signal</keyword>
<sequence length="183" mass="20508">MKTFKQSLLTACLFLGAAQTAMATCLPEKIYLTRHAEKLIEQGNRDPDLSAKGQARAKRIAEMFENIKVDHLLATPYKRTQQTLMPLGKAKNLEITEYDPRKGREFVEQLKNDYCKQTLVVSGHSNTVPNMLQALGIMFEVKVGGYTFKHQPSIILSEEEFGQLFAVSFNQGKPVLEVLSSNG</sequence>
<dbReference type="KEGG" id="tact:SG35_005825"/>
<reference evidence="2 3" key="2">
    <citation type="journal article" date="2022" name="Mar. Drugs">
        <title>Bioassay-Guided Fractionation Leads to the Detection of Cholic Acid Generated by the Rare Thalassomonas sp.</title>
        <authorList>
            <person name="Pheiffer F."/>
            <person name="Schneider Y.K."/>
            <person name="Hansen E.H."/>
            <person name="Andersen J.H."/>
            <person name="Isaksson J."/>
            <person name="Busche T."/>
            <person name="R C."/>
            <person name="Kalinowski J."/>
            <person name="Zyl L.V."/>
            <person name="Trindade M."/>
        </authorList>
    </citation>
    <scope>NUCLEOTIDE SEQUENCE [LARGE SCALE GENOMIC DNA]</scope>
    <source>
        <strain evidence="2 3">A5K-106</strain>
    </source>
</reference>
<accession>A0AAE9YTH9</accession>
<dbReference type="RefSeq" id="WP_053042946.1">
    <property type="nucleotide sequence ID" value="NZ_CP059735.1"/>
</dbReference>
<dbReference type="SMART" id="SM00855">
    <property type="entry name" value="PGAM"/>
    <property type="match status" value="1"/>
</dbReference>
<dbReference type="EMBL" id="CP059735">
    <property type="protein sequence ID" value="WDE00169.1"/>
    <property type="molecule type" value="Genomic_DNA"/>
</dbReference>
<feature type="signal peptide" evidence="1">
    <location>
        <begin position="1"/>
        <end position="23"/>
    </location>
</feature>
<feature type="chain" id="PRO_5042226453" evidence="1">
    <location>
        <begin position="24"/>
        <end position="183"/>
    </location>
</feature>
<dbReference type="CDD" id="cd07067">
    <property type="entry name" value="HP_PGM_like"/>
    <property type="match status" value="1"/>
</dbReference>
<evidence type="ECO:0000256" key="1">
    <source>
        <dbReference type="SAM" id="SignalP"/>
    </source>
</evidence>
<reference evidence="2 3" key="1">
    <citation type="journal article" date="2015" name="Genome Announc.">
        <title>Draft Genome Sequences of Marine Isolates of Thalassomonas viridans and Thalassomonas actiniarum.</title>
        <authorList>
            <person name="Olonade I."/>
            <person name="van Zyl L.J."/>
            <person name="Trindade M."/>
        </authorList>
    </citation>
    <scope>NUCLEOTIDE SEQUENCE [LARGE SCALE GENOMIC DNA]</scope>
    <source>
        <strain evidence="2 3">A5K-106</strain>
    </source>
</reference>
<organism evidence="2 3">
    <name type="scientific">Thalassomonas actiniarum</name>
    <dbReference type="NCBI Taxonomy" id="485447"/>
    <lineage>
        <taxon>Bacteria</taxon>
        <taxon>Pseudomonadati</taxon>
        <taxon>Pseudomonadota</taxon>
        <taxon>Gammaproteobacteria</taxon>
        <taxon>Alteromonadales</taxon>
        <taxon>Colwelliaceae</taxon>
        <taxon>Thalassomonas</taxon>
    </lineage>
</organism>
<dbReference type="Pfam" id="PF00300">
    <property type="entry name" value="His_Phos_1"/>
    <property type="match status" value="1"/>
</dbReference>
<gene>
    <name evidence="2" type="ORF">SG35_005825</name>
</gene>
<dbReference type="InterPro" id="IPR029033">
    <property type="entry name" value="His_PPase_superfam"/>
</dbReference>
<evidence type="ECO:0000313" key="2">
    <source>
        <dbReference type="EMBL" id="WDE00169.1"/>
    </source>
</evidence>
<dbReference type="AlphaFoldDB" id="A0AAE9YTH9"/>